<dbReference type="Proteomes" id="UP000823638">
    <property type="component" value="Unassembled WGS sequence"/>
</dbReference>
<proteinExistence type="predicted"/>
<accession>A0A9D9HNG2</accession>
<gene>
    <name evidence="1" type="ORF">IAA81_02340</name>
</gene>
<reference evidence="1" key="1">
    <citation type="submission" date="2020-10" db="EMBL/GenBank/DDBJ databases">
        <authorList>
            <person name="Gilroy R."/>
        </authorList>
    </citation>
    <scope>NUCLEOTIDE SEQUENCE</scope>
    <source>
        <strain evidence="1">10532</strain>
    </source>
</reference>
<evidence type="ECO:0000313" key="1">
    <source>
        <dbReference type="EMBL" id="MBO8457050.1"/>
    </source>
</evidence>
<name>A0A9D9HNG2_9SPIR</name>
<reference evidence="1" key="2">
    <citation type="journal article" date="2021" name="PeerJ">
        <title>Extensive microbial diversity within the chicken gut microbiome revealed by metagenomics and culture.</title>
        <authorList>
            <person name="Gilroy R."/>
            <person name="Ravi A."/>
            <person name="Getino M."/>
            <person name="Pursley I."/>
            <person name="Horton D.L."/>
            <person name="Alikhan N.F."/>
            <person name="Baker D."/>
            <person name="Gharbi K."/>
            <person name="Hall N."/>
            <person name="Watson M."/>
            <person name="Adriaenssens E.M."/>
            <person name="Foster-Nyarko E."/>
            <person name="Jarju S."/>
            <person name="Secka A."/>
            <person name="Antonio M."/>
            <person name="Oren A."/>
            <person name="Chaudhuri R.R."/>
            <person name="La Ragione R."/>
            <person name="Hildebrand F."/>
            <person name="Pallen M.J."/>
        </authorList>
    </citation>
    <scope>NUCLEOTIDE SEQUENCE</scope>
    <source>
        <strain evidence="1">10532</strain>
    </source>
</reference>
<organism evidence="1 2">
    <name type="scientific">Candidatus Gallitreponema excrementavium</name>
    <dbReference type="NCBI Taxonomy" id="2840840"/>
    <lineage>
        <taxon>Bacteria</taxon>
        <taxon>Pseudomonadati</taxon>
        <taxon>Spirochaetota</taxon>
        <taxon>Spirochaetia</taxon>
        <taxon>Spirochaetales</taxon>
        <taxon>Candidatus Gallitreponema</taxon>
    </lineage>
</organism>
<evidence type="ECO:0000313" key="2">
    <source>
        <dbReference type="Proteomes" id="UP000823638"/>
    </source>
</evidence>
<comment type="caution">
    <text evidence="1">The sequence shown here is derived from an EMBL/GenBank/DDBJ whole genome shotgun (WGS) entry which is preliminary data.</text>
</comment>
<protein>
    <submittedName>
        <fullName evidence="1">Uncharacterized protein</fullName>
    </submittedName>
</protein>
<sequence>MNTEDKSDKLTKSIGKDVIVDIINGVTENTILKKYEITSVQFSKIKNAMLRQVKEKAEEIEITSHAVRFFRNHVKNRTFAAISKDFGLTEPQEKLLYNVTKGLFRATYGIIFALRRYIPPCQWFYREDERLPENTPFTPKIEKEFPVYSLDSRNKLAQRQTLANIYFDILKDRRTLTSFCRIHNCDKLEAANFIYMKKHKNGDKRYLNRPTLPFITKFREDVPPDWWFIYPEEVSEQYLSEIRGKANSV</sequence>
<dbReference type="EMBL" id="JADIMM010000025">
    <property type="protein sequence ID" value="MBO8457050.1"/>
    <property type="molecule type" value="Genomic_DNA"/>
</dbReference>
<dbReference type="AlphaFoldDB" id="A0A9D9HNG2"/>